<dbReference type="Proteomes" id="UP000186785">
    <property type="component" value="Unassembled WGS sequence"/>
</dbReference>
<organism evidence="1 2">
    <name type="scientific">Boudabousia liubingyangii</name>
    <dbReference type="NCBI Taxonomy" id="1921764"/>
    <lineage>
        <taxon>Bacteria</taxon>
        <taxon>Bacillati</taxon>
        <taxon>Actinomycetota</taxon>
        <taxon>Actinomycetes</taxon>
        <taxon>Actinomycetales</taxon>
        <taxon>Actinomycetaceae</taxon>
        <taxon>Boudabousia</taxon>
    </lineage>
</organism>
<comment type="caution">
    <text evidence="1">The sequence shown here is derived from an EMBL/GenBank/DDBJ whole genome shotgun (WGS) entry which is preliminary data.</text>
</comment>
<dbReference type="EMBL" id="MQSV01000004">
    <property type="protein sequence ID" value="OKL47258.1"/>
    <property type="molecule type" value="Genomic_DNA"/>
</dbReference>
<dbReference type="AlphaFoldDB" id="A0A1Q5PKU0"/>
<gene>
    <name evidence="1" type="ORF">BSR29_06465</name>
</gene>
<accession>A0A1Q5PKU0</accession>
<evidence type="ECO:0008006" key="3">
    <source>
        <dbReference type="Google" id="ProtNLM"/>
    </source>
</evidence>
<reference evidence="1 2" key="1">
    <citation type="submission" date="2016-11" db="EMBL/GenBank/DDBJ databases">
        <title>Actinomyces gypaetusis sp. nov. isolated from the vulture Gypaetus barbatus in Qinghai Tibet Plateau China.</title>
        <authorList>
            <person name="Meng X."/>
        </authorList>
    </citation>
    <scope>NUCLEOTIDE SEQUENCE [LARGE SCALE GENOMIC DNA]</scope>
    <source>
        <strain evidence="1 2">VUL4_2</strain>
    </source>
</reference>
<evidence type="ECO:0000313" key="2">
    <source>
        <dbReference type="Proteomes" id="UP000186785"/>
    </source>
</evidence>
<keyword evidence="2" id="KW-1185">Reference proteome</keyword>
<dbReference type="STRING" id="1921764.BSR28_07815"/>
<proteinExistence type="predicted"/>
<name>A0A1Q5PKU0_9ACTO</name>
<evidence type="ECO:0000313" key="1">
    <source>
        <dbReference type="EMBL" id="OKL47258.1"/>
    </source>
</evidence>
<sequence length="323" mass="34568">MSLRFAHDFASFNLPTVIPGFGSLGALPEPATQLAMALDFRDTIRAQAVLGDSEVRLKDTLGNHEDLGTEHPVLRYLRLLLEAQGGPEVGFKITFRAPLAMSITGAVETNSAAVAIGILRALTSPSELFSNEFCEQALSSQVPSMPAVFAALEGGIWLSATELGDEQLLGSSEVTDFKSGVTRLETNRQFGVTIFHPEFVLPASQMHMLLAHQNYSISALADLQRRSALASAFLKTEQDLLASLWAAEHEEIIALIDQISPGAAAMLTWLKEQGYAPSLAGFTQNIVVPGRVGGDTIAAAEAAGWQTRYCSLSGQGLKLISVK</sequence>
<dbReference type="RefSeq" id="WP_125899208.1">
    <property type="nucleotide sequence ID" value="NZ_MQSV01000004.1"/>
</dbReference>
<protein>
    <recommendedName>
        <fullName evidence="3">GHMP kinase N-terminal domain-containing protein</fullName>
    </recommendedName>
</protein>